<dbReference type="Proteomes" id="UP000245884">
    <property type="component" value="Unassembled WGS sequence"/>
</dbReference>
<dbReference type="AlphaFoldDB" id="A0A316V2B0"/>
<dbReference type="PROSITE" id="PS51257">
    <property type="entry name" value="PROKAR_LIPOPROTEIN"/>
    <property type="match status" value="1"/>
</dbReference>
<reference evidence="3 4" key="1">
    <citation type="journal article" date="2018" name="Mol. Biol. Evol.">
        <title>Broad Genomic Sampling Reveals a Smut Pathogenic Ancestry of the Fungal Clade Ustilaginomycotina.</title>
        <authorList>
            <person name="Kijpornyongpan T."/>
            <person name="Mondo S.J."/>
            <person name="Barry K."/>
            <person name="Sandor L."/>
            <person name="Lee J."/>
            <person name="Lipzen A."/>
            <person name="Pangilinan J."/>
            <person name="LaButti K."/>
            <person name="Hainaut M."/>
            <person name="Henrissat B."/>
            <person name="Grigoriev I.V."/>
            <person name="Spatafora J.W."/>
            <person name="Aime M.C."/>
        </authorList>
    </citation>
    <scope>NUCLEOTIDE SEQUENCE [LARGE SCALE GENOMIC DNA]</scope>
    <source>
        <strain evidence="3 4">MCA 5214</strain>
    </source>
</reference>
<name>A0A316V2B0_9BASI</name>
<evidence type="ECO:0000256" key="1">
    <source>
        <dbReference type="SAM" id="MobiDB-lite"/>
    </source>
</evidence>
<dbReference type="RefSeq" id="XP_025365313.1">
    <property type="nucleotide sequence ID" value="XM_025504135.1"/>
</dbReference>
<feature type="compositionally biased region" description="Basic and acidic residues" evidence="1">
    <location>
        <begin position="294"/>
        <end position="305"/>
    </location>
</feature>
<proteinExistence type="predicted"/>
<dbReference type="EMBL" id="KZ819662">
    <property type="protein sequence ID" value="PWN30701.1"/>
    <property type="molecule type" value="Genomic_DNA"/>
</dbReference>
<keyword evidence="4" id="KW-1185">Reference proteome</keyword>
<dbReference type="GeneID" id="37025958"/>
<evidence type="ECO:0000313" key="4">
    <source>
        <dbReference type="Proteomes" id="UP000245884"/>
    </source>
</evidence>
<accession>A0A316V2B0</accession>
<feature type="region of interest" description="Disordered" evidence="1">
    <location>
        <begin position="292"/>
        <end position="325"/>
    </location>
</feature>
<feature type="signal peptide" evidence="2">
    <location>
        <begin position="1"/>
        <end position="26"/>
    </location>
</feature>
<evidence type="ECO:0000256" key="2">
    <source>
        <dbReference type="SAM" id="SignalP"/>
    </source>
</evidence>
<gene>
    <name evidence="3" type="ORF">BDZ90DRAFT_21227</name>
</gene>
<organism evidence="3 4">
    <name type="scientific">Jaminaea rosea</name>
    <dbReference type="NCBI Taxonomy" id="1569628"/>
    <lineage>
        <taxon>Eukaryota</taxon>
        <taxon>Fungi</taxon>
        <taxon>Dikarya</taxon>
        <taxon>Basidiomycota</taxon>
        <taxon>Ustilaginomycotina</taxon>
        <taxon>Exobasidiomycetes</taxon>
        <taxon>Microstromatales</taxon>
        <taxon>Microstromatales incertae sedis</taxon>
        <taxon>Jaminaea</taxon>
    </lineage>
</organism>
<protein>
    <submittedName>
        <fullName evidence="3">Uncharacterized protein</fullName>
    </submittedName>
</protein>
<feature type="chain" id="PRO_5016381570" evidence="2">
    <location>
        <begin position="27"/>
        <end position="429"/>
    </location>
</feature>
<evidence type="ECO:0000313" key="3">
    <source>
        <dbReference type="EMBL" id="PWN30701.1"/>
    </source>
</evidence>
<keyword evidence="2" id="KW-0732">Signal</keyword>
<sequence>MRAAAPFTTMLAFLAVGSYLPLFVACNDLQKPDIVQHRNTDTHGAHSRAVKVEIGRCHSKPGCTNYAKGVAGITSGNNDVGSCVSYSTDYGGIKVCAQKGCSQGCKTVNFKAEDCLSLPGTDTVQCVVLGSGSINVDEKIDLIGRQSPQVGVHHDQAKKRTFASGATLDTTIDARVSRFAHAVMTPKVRTAQLGREQAEVRASQVKMGSCWQDYRCDGNGTASNGTDLSGAASGNNDIGYCVGFKAGFAGKRLCTNSGCTGTCVDRKFNAGDCVHFSSGAGIGCVVLGSSSSRRSQDDLEGKVETGRSVQTPEPQQRAAGEGSKRAFPVAARTIEGLGPPDNNGGDAAPHQNHSLVQDVTLGECHESYHCNGNHSSVTGPPNGGKNVGPCKSFAPAIVGQEWCDTAGCTGKCTFGNFSRGNCLGFGEET</sequence>